<sequence>MTTSTKVGDRLSYDGELCTVRFVGTLPAWPNDVALGVEWDSPSKGKHSGSYNGVEYFKVRTPGSGSFLKQRKQHDGTRSVYEALVYAYGTEVKIESIQIGGRKMAEIYGFEKLQKMQKVFTSLKDISLSRKCIDRLGSDEEETLTKESLQGLHRLDLSFNLISKFDEVVKLLKGLNLEALNLTGNQFTSHTISSDSVNLSQLNLTMTYPSEAILSSLPTHFPSLHELSLCDNGLTDLSSFVLEFPCLTSLNLSMNQFTVIPTVLSDSTITTLNLANNDITITPKMTTHTFPHIVSLDLKRNNITSWYEIDTLVEILPSLVELRMSDNPIFEGWSLEEVEYQVIARWPTLTKLNGVEISPKERENAELWFLSKVGSGDVKYSDRKTTVLKQKYGKRAQDVHFTDPDIVELEVIDGAKMLNVKVMGSVEVLRLKSMLSRMLNRPFLKFDLTYEFGKFKEHLTNETSLVSSYGFSKGQQLTVEAKIS</sequence>
<evidence type="ECO:0000256" key="1">
    <source>
        <dbReference type="ARBA" id="ARBA00022614"/>
    </source>
</evidence>
<dbReference type="PANTHER" id="PTHR18849:SF0">
    <property type="entry name" value="CILIA- AND FLAGELLA-ASSOCIATED PROTEIN 410-RELATED"/>
    <property type="match status" value="1"/>
</dbReference>
<keyword evidence="3" id="KW-0143">Chaperone</keyword>
<gene>
    <name evidence="5" type="ORF">CYFA0S_15e00386g</name>
</gene>
<dbReference type="VEuPathDB" id="FungiDB:BON22_3349"/>
<proteinExistence type="predicted"/>
<dbReference type="InterPro" id="IPR036859">
    <property type="entry name" value="CAP-Gly_dom_sf"/>
</dbReference>
<dbReference type="Gene3D" id="2.30.30.190">
    <property type="entry name" value="CAP Gly-rich-like domain"/>
    <property type="match status" value="1"/>
</dbReference>
<feature type="domain" description="CAP-Gly" evidence="4">
    <location>
        <begin position="35"/>
        <end position="69"/>
    </location>
</feature>
<evidence type="ECO:0000313" key="5">
    <source>
        <dbReference type="EMBL" id="CDR44595.1"/>
    </source>
</evidence>
<dbReference type="PROSITE" id="PS00845">
    <property type="entry name" value="CAP_GLY_1"/>
    <property type="match status" value="1"/>
</dbReference>
<evidence type="ECO:0000256" key="3">
    <source>
        <dbReference type="ARBA" id="ARBA00023186"/>
    </source>
</evidence>
<dbReference type="SMART" id="SM01052">
    <property type="entry name" value="CAP_GLY"/>
    <property type="match status" value="1"/>
</dbReference>
<dbReference type="SUPFAM" id="SSF52058">
    <property type="entry name" value="L domain-like"/>
    <property type="match status" value="1"/>
</dbReference>
<dbReference type="SUPFAM" id="SSF54236">
    <property type="entry name" value="Ubiquitin-like"/>
    <property type="match status" value="1"/>
</dbReference>
<dbReference type="GO" id="GO:0007010">
    <property type="term" value="P:cytoskeleton organization"/>
    <property type="evidence" value="ECO:0007669"/>
    <property type="project" value="TreeGrafter"/>
</dbReference>
<dbReference type="InterPro" id="IPR029071">
    <property type="entry name" value="Ubiquitin-like_domsf"/>
</dbReference>
<accession>A0A061B9N7</accession>
<evidence type="ECO:0000259" key="4">
    <source>
        <dbReference type="PROSITE" id="PS50245"/>
    </source>
</evidence>
<dbReference type="PhylomeDB" id="A0A061B9N7"/>
<dbReference type="AlphaFoldDB" id="A0A061B9N7"/>
<dbReference type="PROSITE" id="PS50245">
    <property type="entry name" value="CAP_GLY_2"/>
    <property type="match status" value="1"/>
</dbReference>
<dbReference type="EMBL" id="LK052900">
    <property type="protein sequence ID" value="CDR44595.1"/>
    <property type="molecule type" value="Genomic_DNA"/>
</dbReference>
<keyword evidence="2" id="KW-0677">Repeat</keyword>
<organism evidence="5">
    <name type="scientific">Cyberlindnera fabianii</name>
    <name type="common">Yeast</name>
    <name type="synonym">Hansenula fabianii</name>
    <dbReference type="NCBI Taxonomy" id="36022"/>
    <lineage>
        <taxon>Eukaryota</taxon>
        <taxon>Fungi</taxon>
        <taxon>Dikarya</taxon>
        <taxon>Ascomycota</taxon>
        <taxon>Saccharomycotina</taxon>
        <taxon>Saccharomycetes</taxon>
        <taxon>Phaffomycetales</taxon>
        <taxon>Phaffomycetaceae</taxon>
        <taxon>Cyberlindnera</taxon>
    </lineage>
</organism>
<dbReference type="PROSITE" id="PS51450">
    <property type="entry name" value="LRR"/>
    <property type="match status" value="1"/>
</dbReference>
<dbReference type="Pfam" id="PF01302">
    <property type="entry name" value="CAP_GLY"/>
    <property type="match status" value="1"/>
</dbReference>
<protein>
    <submittedName>
        <fullName evidence="5">CYFA0S15e00386g1_1</fullName>
    </submittedName>
</protein>
<reference evidence="5" key="1">
    <citation type="journal article" date="2014" name="Genome Announc.">
        <title>Genome sequence of the yeast Cyberlindnera fabianii (Hansenula fabianii).</title>
        <authorList>
            <person name="Freel K.C."/>
            <person name="Sarilar V."/>
            <person name="Neuveglise C."/>
            <person name="Devillers H."/>
            <person name="Friedrich A."/>
            <person name="Schacherer J."/>
        </authorList>
    </citation>
    <scope>NUCLEOTIDE SEQUENCE</scope>
    <source>
        <strain evidence="5">YJS4271</strain>
    </source>
</reference>
<dbReference type="InterPro" id="IPR000938">
    <property type="entry name" value="CAP-Gly_domain"/>
</dbReference>
<keyword evidence="1" id="KW-0433">Leucine-rich repeat</keyword>
<name>A0A061B9N7_CYBFA</name>
<dbReference type="InterPro" id="IPR032675">
    <property type="entry name" value="LRR_dom_sf"/>
</dbReference>
<dbReference type="PANTHER" id="PTHR18849">
    <property type="entry name" value="LEUCINE RICH REPEAT PROTEIN"/>
    <property type="match status" value="1"/>
</dbReference>
<dbReference type="InterPro" id="IPR001611">
    <property type="entry name" value="Leu-rich_rpt"/>
</dbReference>
<dbReference type="SUPFAM" id="SSF74924">
    <property type="entry name" value="Cap-Gly domain"/>
    <property type="match status" value="1"/>
</dbReference>
<evidence type="ECO:0000256" key="2">
    <source>
        <dbReference type="ARBA" id="ARBA00022737"/>
    </source>
</evidence>
<dbReference type="OrthoDB" id="5273213at2759"/>
<dbReference type="Gene3D" id="3.80.10.10">
    <property type="entry name" value="Ribonuclease Inhibitor"/>
    <property type="match status" value="3"/>
</dbReference>